<evidence type="ECO:0000256" key="3">
    <source>
        <dbReference type="ARBA" id="ARBA00022553"/>
    </source>
</evidence>
<dbReference type="AlphaFoldDB" id="A0A2T0MNS3"/>
<reference evidence="6 7" key="1">
    <citation type="submission" date="2018-03" db="EMBL/GenBank/DDBJ databases">
        <title>Genomic Encyclopedia of Type Strains, Phase III (KMG-III): the genomes of soil and plant-associated and newly described type strains.</title>
        <authorList>
            <person name="Whitman W."/>
        </authorList>
    </citation>
    <scope>NUCLEOTIDE SEQUENCE [LARGE SCALE GENOMIC DNA]</scope>
    <source>
        <strain evidence="6 7">CGMCC 4.7104</strain>
    </source>
</reference>
<proteinExistence type="predicted"/>
<evidence type="ECO:0000256" key="5">
    <source>
        <dbReference type="ARBA" id="ARBA00022777"/>
    </source>
</evidence>
<evidence type="ECO:0000313" key="7">
    <source>
        <dbReference type="Proteomes" id="UP000238312"/>
    </source>
</evidence>
<gene>
    <name evidence="6" type="ORF">B0I32_11926</name>
</gene>
<sequence>MQRLTTHLVQERIAAVASGAPILDAPSEPQAGDDIAEALHDVVQVVREEITRRDAQHADRREALRQVPVALARRVQPSAHRIQESATRLADARISDELVQETMMRIDHAAAQQARAAQSLAVLCREWPGQQWPDPMAFVEVVRAASGRIVDYRRVKVIGDRTLAAAASVVEQLIHLVAELLANATSCSPPTTLVEVEVRQVQRGAVITVDDGGVGLDEHRLAAYTCTAS</sequence>
<keyword evidence="3" id="KW-0597">Phosphoprotein</keyword>
<dbReference type="Proteomes" id="UP000238312">
    <property type="component" value="Unassembled WGS sequence"/>
</dbReference>
<dbReference type="Gene3D" id="3.30.565.10">
    <property type="entry name" value="Histidine kinase-like ATPase, C-terminal domain"/>
    <property type="match status" value="1"/>
</dbReference>
<accession>A0A2T0MNS3</accession>
<dbReference type="PANTHER" id="PTHR45436">
    <property type="entry name" value="SENSOR HISTIDINE KINASE YKOH"/>
    <property type="match status" value="1"/>
</dbReference>
<dbReference type="InterPro" id="IPR050428">
    <property type="entry name" value="TCS_sensor_his_kinase"/>
</dbReference>
<dbReference type="SUPFAM" id="SSF55874">
    <property type="entry name" value="ATPase domain of HSP90 chaperone/DNA topoisomerase II/histidine kinase"/>
    <property type="match status" value="1"/>
</dbReference>
<dbReference type="OrthoDB" id="3357461at2"/>
<dbReference type="GO" id="GO:0004673">
    <property type="term" value="F:protein histidine kinase activity"/>
    <property type="evidence" value="ECO:0007669"/>
    <property type="project" value="UniProtKB-EC"/>
</dbReference>
<comment type="caution">
    <text evidence="6">The sequence shown here is derived from an EMBL/GenBank/DDBJ whole genome shotgun (WGS) entry which is preliminary data.</text>
</comment>
<comment type="catalytic activity">
    <reaction evidence="1">
        <text>ATP + protein L-histidine = ADP + protein N-phospho-L-histidine.</text>
        <dbReference type="EC" id="2.7.13.3"/>
    </reaction>
</comment>
<dbReference type="GO" id="GO:0005886">
    <property type="term" value="C:plasma membrane"/>
    <property type="evidence" value="ECO:0007669"/>
    <property type="project" value="TreeGrafter"/>
</dbReference>
<evidence type="ECO:0000256" key="1">
    <source>
        <dbReference type="ARBA" id="ARBA00000085"/>
    </source>
</evidence>
<dbReference type="RefSeq" id="WP_146178461.1">
    <property type="nucleotide sequence ID" value="NZ_PVNG01000019.1"/>
</dbReference>
<keyword evidence="5" id="KW-0418">Kinase</keyword>
<dbReference type="GO" id="GO:0000160">
    <property type="term" value="P:phosphorelay signal transduction system"/>
    <property type="evidence" value="ECO:0007669"/>
    <property type="project" value="TreeGrafter"/>
</dbReference>
<organism evidence="6 7">
    <name type="scientific">Nonomuraea fuscirosea</name>
    <dbReference type="NCBI Taxonomy" id="1291556"/>
    <lineage>
        <taxon>Bacteria</taxon>
        <taxon>Bacillati</taxon>
        <taxon>Actinomycetota</taxon>
        <taxon>Actinomycetes</taxon>
        <taxon>Streptosporangiales</taxon>
        <taxon>Streptosporangiaceae</taxon>
        <taxon>Nonomuraea</taxon>
    </lineage>
</organism>
<evidence type="ECO:0000256" key="2">
    <source>
        <dbReference type="ARBA" id="ARBA00012438"/>
    </source>
</evidence>
<keyword evidence="4" id="KW-0808">Transferase</keyword>
<name>A0A2T0MNS3_9ACTN</name>
<keyword evidence="7" id="KW-1185">Reference proteome</keyword>
<evidence type="ECO:0000256" key="4">
    <source>
        <dbReference type="ARBA" id="ARBA00022679"/>
    </source>
</evidence>
<dbReference type="PANTHER" id="PTHR45436:SF5">
    <property type="entry name" value="SENSOR HISTIDINE KINASE TRCS"/>
    <property type="match status" value="1"/>
</dbReference>
<dbReference type="EMBL" id="PVNG01000019">
    <property type="protein sequence ID" value="PRX59583.1"/>
    <property type="molecule type" value="Genomic_DNA"/>
</dbReference>
<dbReference type="InterPro" id="IPR036890">
    <property type="entry name" value="HATPase_C_sf"/>
</dbReference>
<evidence type="ECO:0000313" key="6">
    <source>
        <dbReference type="EMBL" id="PRX59583.1"/>
    </source>
</evidence>
<protein>
    <recommendedName>
        <fullName evidence="2">histidine kinase</fullName>
        <ecNumber evidence="2">2.7.13.3</ecNumber>
    </recommendedName>
</protein>
<dbReference type="EC" id="2.7.13.3" evidence="2"/>